<protein>
    <recommendedName>
        <fullName evidence="3 8">Mediator of RNA polymerase II transcription subunit 31</fullName>
    </recommendedName>
</protein>
<evidence type="ECO:0000313" key="10">
    <source>
        <dbReference type="EMBL" id="KAJ3043460.1"/>
    </source>
</evidence>
<keyword evidence="6 8" id="KW-0804">Transcription</keyword>
<keyword evidence="5 8" id="KW-0010">Activator</keyword>
<evidence type="ECO:0000256" key="3">
    <source>
        <dbReference type="ARBA" id="ARBA00019660"/>
    </source>
</evidence>
<accession>A0AAD5S538</accession>
<comment type="function">
    <text evidence="8">Component of the Mediator complex, a coactivator involved in the regulated transcription of nearly all RNA polymerase II-dependent genes. Mediator functions as a bridge to convey information from gene-specific regulatory proteins to the basal RNA polymerase II transcription machinery. Mediator is recruited to promoters by direct interactions with regulatory proteins and serves as a scaffold for the assembly of a functional preinitiation complex with RNA polymerase II and the general transcription factors.</text>
</comment>
<organism evidence="10 11">
    <name type="scientific">Rhizophlyctis rosea</name>
    <dbReference type="NCBI Taxonomy" id="64517"/>
    <lineage>
        <taxon>Eukaryota</taxon>
        <taxon>Fungi</taxon>
        <taxon>Fungi incertae sedis</taxon>
        <taxon>Chytridiomycota</taxon>
        <taxon>Chytridiomycota incertae sedis</taxon>
        <taxon>Chytridiomycetes</taxon>
        <taxon>Rhizophlyctidales</taxon>
        <taxon>Rhizophlyctidaceae</taxon>
        <taxon>Rhizophlyctis</taxon>
    </lineage>
</organism>
<feature type="region of interest" description="Disordered" evidence="9">
    <location>
        <begin position="1"/>
        <end position="70"/>
    </location>
</feature>
<dbReference type="GO" id="GO:0003712">
    <property type="term" value="F:transcription coregulator activity"/>
    <property type="evidence" value="ECO:0007669"/>
    <property type="project" value="InterPro"/>
</dbReference>
<comment type="subunit">
    <text evidence="8">Component of the Mediator complex.</text>
</comment>
<proteinExistence type="inferred from homology"/>
<comment type="caution">
    <text evidence="10">The sequence shown here is derived from an EMBL/GenBank/DDBJ whole genome shotgun (WGS) entry which is preliminary data.</text>
</comment>
<dbReference type="GO" id="GO:0006355">
    <property type="term" value="P:regulation of DNA-templated transcription"/>
    <property type="evidence" value="ECO:0007669"/>
    <property type="project" value="InterPro"/>
</dbReference>
<dbReference type="AlphaFoldDB" id="A0AAD5S538"/>
<evidence type="ECO:0000256" key="1">
    <source>
        <dbReference type="ARBA" id="ARBA00004123"/>
    </source>
</evidence>
<keyword evidence="7 8" id="KW-0539">Nucleus</keyword>
<evidence type="ECO:0000256" key="8">
    <source>
        <dbReference type="RuleBase" id="RU364129"/>
    </source>
</evidence>
<gene>
    <name evidence="10" type="ORF">HK097_001748</name>
</gene>
<keyword evidence="11" id="KW-1185">Reference proteome</keyword>
<evidence type="ECO:0000313" key="11">
    <source>
        <dbReference type="Proteomes" id="UP001212841"/>
    </source>
</evidence>
<feature type="compositionally biased region" description="Polar residues" evidence="9">
    <location>
        <begin position="23"/>
        <end position="33"/>
    </location>
</feature>
<dbReference type="EMBL" id="JADGJD010001357">
    <property type="protein sequence ID" value="KAJ3043460.1"/>
    <property type="molecule type" value="Genomic_DNA"/>
</dbReference>
<comment type="similarity">
    <text evidence="2 8">Belongs to the Mediator complex subunit 31 family.</text>
</comment>
<dbReference type="Pfam" id="PF05669">
    <property type="entry name" value="Med31"/>
    <property type="match status" value="1"/>
</dbReference>
<dbReference type="InterPro" id="IPR038089">
    <property type="entry name" value="Med31_sf"/>
</dbReference>
<feature type="compositionally biased region" description="Low complexity" evidence="9">
    <location>
        <begin position="8"/>
        <end position="22"/>
    </location>
</feature>
<name>A0AAD5S538_9FUNG</name>
<dbReference type="GO" id="GO:0016592">
    <property type="term" value="C:mediator complex"/>
    <property type="evidence" value="ECO:0007669"/>
    <property type="project" value="InterPro"/>
</dbReference>
<feature type="compositionally biased region" description="Basic and acidic residues" evidence="9">
    <location>
        <begin position="34"/>
        <end position="56"/>
    </location>
</feature>
<dbReference type="PANTHER" id="PTHR13186">
    <property type="entry name" value="MEDIATOR OF RNA POLYMERASE II TRANSCRIPTION SUBUNIT 31"/>
    <property type="match status" value="1"/>
</dbReference>
<evidence type="ECO:0000256" key="2">
    <source>
        <dbReference type="ARBA" id="ARBA00006378"/>
    </source>
</evidence>
<comment type="subcellular location">
    <subcellularLocation>
        <location evidence="1 8">Nucleus</location>
    </subcellularLocation>
</comment>
<evidence type="ECO:0000256" key="4">
    <source>
        <dbReference type="ARBA" id="ARBA00023015"/>
    </source>
</evidence>
<keyword evidence="4 8" id="KW-0805">Transcription regulation</keyword>
<reference evidence="10" key="1">
    <citation type="submission" date="2020-05" db="EMBL/GenBank/DDBJ databases">
        <title>Phylogenomic resolution of chytrid fungi.</title>
        <authorList>
            <person name="Stajich J.E."/>
            <person name="Amses K."/>
            <person name="Simmons R."/>
            <person name="Seto K."/>
            <person name="Myers J."/>
            <person name="Bonds A."/>
            <person name="Quandt C.A."/>
            <person name="Barry K."/>
            <person name="Liu P."/>
            <person name="Grigoriev I."/>
            <person name="Longcore J.E."/>
            <person name="James T.Y."/>
        </authorList>
    </citation>
    <scope>NUCLEOTIDE SEQUENCE</scope>
    <source>
        <strain evidence="10">JEL0318</strain>
    </source>
</reference>
<dbReference type="InterPro" id="IPR008831">
    <property type="entry name" value="Mediator_Med31"/>
</dbReference>
<sequence>MPEPNQDPPQQQTQGDQSEPQSNTQPPNGTQRELTAEEAAKMYEENMELEYEKREGGASPPDLPKEPPSHASRRFQIELEFVQSLANPEYLKFLAENRYFEQPGFIPYLQYLTYWQTPKYAKYICYPYALQILSLLQHQSFRDACAHPDALRILAEREFNHWKYYRAKRIPGGHEKVADESLFVEEDPMEIVSG</sequence>
<evidence type="ECO:0000256" key="9">
    <source>
        <dbReference type="SAM" id="MobiDB-lite"/>
    </source>
</evidence>
<evidence type="ECO:0000256" key="7">
    <source>
        <dbReference type="ARBA" id="ARBA00023242"/>
    </source>
</evidence>
<evidence type="ECO:0000256" key="5">
    <source>
        <dbReference type="ARBA" id="ARBA00023159"/>
    </source>
</evidence>
<evidence type="ECO:0000256" key="6">
    <source>
        <dbReference type="ARBA" id="ARBA00023163"/>
    </source>
</evidence>
<dbReference type="Proteomes" id="UP001212841">
    <property type="component" value="Unassembled WGS sequence"/>
</dbReference>
<dbReference type="Gene3D" id="1.10.10.1340">
    <property type="entry name" value="Mediator of RNA polymerase II, submodule Med31 (Soh1)"/>
    <property type="match status" value="1"/>
</dbReference>